<evidence type="ECO:0000313" key="3">
    <source>
        <dbReference type="EMBL" id="RNJ25694.1"/>
    </source>
</evidence>
<dbReference type="EMBL" id="RJJC01000001">
    <property type="protein sequence ID" value="RNJ25694.1"/>
    <property type="molecule type" value="Genomic_DNA"/>
</dbReference>
<evidence type="ECO:0000259" key="2">
    <source>
        <dbReference type="Pfam" id="PF23428"/>
    </source>
</evidence>
<accession>A0AAJ4R7C2</accession>
<dbReference type="Proteomes" id="UP000270581">
    <property type="component" value="Unassembled WGS sequence"/>
</dbReference>
<feature type="coiled-coil region" evidence="1">
    <location>
        <begin position="251"/>
        <end position="285"/>
    </location>
</feature>
<sequence>MDVPSLVADRLDGDSVRTRVDLGGDDAVFVTADQTLVYRAEGLLSDESVSAYPHDVERLDLTTGRKSTFELTYVDAAGKFAVPSDRTDAVLAPLLEGVLATTGVVDSGESVRATYRFSELTLVVTDARLLKHVGSAVWDSDFESYAFDAVTDLETEAGNVASQLVVTVDGRPQRVKVPSEEADAVAHTVESALLAFHGVDSIAELATGEPEPESEPETFEDQNLDTLVSDTEATIDRVASGDTESLDVSKANALTERLASLEETVEQQTELLEQQQETIETLVEELRRGR</sequence>
<keyword evidence="4" id="KW-1185">Reference proteome</keyword>
<gene>
    <name evidence="3" type="ORF">Nmn1133_02650</name>
</gene>
<name>A0AAJ4R7C2_9EURY</name>
<keyword evidence="1" id="KW-0175">Coiled coil</keyword>
<proteinExistence type="predicted"/>
<dbReference type="Pfam" id="PF23428">
    <property type="entry name" value="DUF7115"/>
    <property type="match status" value="1"/>
</dbReference>
<dbReference type="InterPro" id="IPR055539">
    <property type="entry name" value="DUF7115"/>
</dbReference>
<evidence type="ECO:0000313" key="4">
    <source>
        <dbReference type="Proteomes" id="UP000270581"/>
    </source>
</evidence>
<feature type="domain" description="DUF7115" evidence="2">
    <location>
        <begin position="1"/>
        <end position="106"/>
    </location>
</feature>
<reference evidence="3 4" key="1">
    <citation type="submission" date="2018-11" db="EMBL/GenBank/DDBJ databases">
        <title>Genome sequences of Natronomonas sp. CBA1133.</title>
        <authorList>
            <person name="Roh S.W."/>
            <person name="Cha I.-T."/>
        </authorList>
    </citation>
    <scope>NUCLEOTIDE SEQUENCE [LARGE SCALE GENOMIC DNA]</scope>
    <source>
        <strain evidence="3 4">CBA1133</strain>
    </source>
</reference>
<protein>
    <recommendedName>
        <fullName evidence="2">DUF7115 domain-containing protein</fullName>
    </recommendedName>
</protein>
<evidence type="ECO:0000256" key="1">
    <source>
        <dbReference type="SAM" id="Coils"/>
    </source>
</evidence>
<comment type="caution">
    <text evidence="3">The sequence shown here is derived from an EMBL/GenBank/DDBJ whole genome shotgun (WGS) entry which is preliminary data.</text>
</comment>
<dbReference type="RefSeq" id="WP_123123772.1">
    <property type="nucleotide sequence ID" value="NZ_QKNW01000001.1"/>
</dbReference>
<dbReference type="AlphaFoldDB" id="A0AAJ4R7C2"/>
<organism evidence="3 4">
    <name type="scientific">Halosegnis longus</name>
    <dbReference type="NCBI Taxonomy" id="2216012"/>
    <lineage>
        <taxon>Archaea</taxon>
        <taxon>Methanobacteriati</taxon>
        <taxon>Methanobacteriota</taxon>
        <taxon>Stenosarchaea group</taxon>
        <taxon>Halobacteria</taxon>
        <taxon>Halobacteriales</taxon>
        <taxon>Natronomonadaceae</taxon>
        <taxon>Halosegnis</taxon>
    </lineage>
</organism>